<comment type="cofactor">
    <cofactor evidence="2">
        <name>heme b</name>
        <dbReference type="ChEBI" id="CHEBI:60344"/>
    </cofactor>
</comment>
<evidence type="ECO:0000256" key="2">
    <source>
        <dbReference type="ARBA" id="ARBA00001970"/>
    </source>
</evidence>
<dbReference type="AlphaFoldDB" id="A0A0N8E9T1"/>
<proteinExistence type="predicted"/>
<dbReference type="InterPro" id="IPR018506">
    <property type="entry name" value="Cyt_B5_heme-BS"/>
</dbReference>
<keyword evidence="11" id="KW-0560">Oxidoreductase</keyword>
<dbReference type="InterPro" id="IPR008335">
    <property type="entry name" value="Mopterin_OxRdtase_euk"/>
</dbReference>
<dbReference type="EMBL" id="GDIQ01070307">
    <property type="protein sequence ID" value="JAN24430.1"/>
    <property type="molecule type" value="Transcribed_RNA"/>
</dbReference>
<dbReference type="InterPro" id="IPR000572">
    <property type="entry name" value="OxRdtase_Mopterin-bd_dom"/>
</dbReference>
<dbReference type="UniPathway" id="UPA00096"/>
<evidence type="ECO:0000256" key="9">
    <source>
        <dbReference type="ARBA" id="ARBA00022617"/>
    </source>
</evidence>
<comment type="pathway">
    <text evidence="5">Energy metabolism; sulfur metabolism.</text>
</comment>
<dbReference type="PANTHER" id="PTHR19372">
    <property type="entry name" value="SULFITE REDUCTASE"/>
    <property type="match status" value="1"/>
</dbReference>
<evidence type="ECO:0000256" key="5">
    <source>
        <dbReference type="ARBA" id="ARBA00004971"/>
    </source>
</evidence>
<dbReference type="Gene3D" id="2.60.40.650">
    <property type="match status" value="1"/>
</dbReference>
<dbReference type="SUPFAM" id="SSF56524">
    <property type="entry name" value="Oxidoreductase molybdopterin-binding domain"/>
    <property type="match status" value="1"/>
</dbReference>
<evidence type="ECO:0000259" key="15">
    <source>
        <dbReference type="PROSITE" id="PS50255"/>
    </source>
</evidence>
<dbReference type="Pfam" id="PF03404">
    <property type="entry name" value="Mo-co_dimer"/>
    <property type="match status" value="1"/>
</dbReference>
<protein>
    <recommendedName>
        <fullName evidence="14">Sulfite oxidase</fullName>
        <ecNumber evidence="7">1.8.3.1</ecNumber>
    </recommendedName>
</protein>
<dbReference type="InterPro" id="IPR036374">
    <property type="entry name" value="OxRdtase_Mopterin-bd_sf"/>
</dbReference>
<reference evidence="16" key="1">
    <citation type="submission" date="2015-10" db="EMBL/GenBank/DDBJ databases">
        <title>EvidentialGene: Evidence-directed Construction of Complete mRNA Transcriptomes without Genomes.</title>
        <authorList>
            <person name="Gilbert D.G."/>
        </authorList>
    </citation>
    <scope>NUCLEOTIDE SEQUENCE</scope>
</reference>
<dbReference type="GO" id="GO:0043546">
    <property type="term" value="F:molybdopterin cofactor binding"/>
    <property type="evidence" value="ECO:0007669"/>
    <property type="project" value="InterPro"/>
</dbReference>
<dbReference type="GO" id="GO:0006790">
    <property type="term" value="P:sulfur compound metabolic process"/>
    <property type="evidence" value="ECO:0007669"/>
    <property type="project" value="UniProtKB-UniPathway"/>
</dbReference>
<comment type="pathway">
    <text evidence="4">Sulfur metabolism.</text>
</comment>
<dbReference type="PRINTS" id="PR00363">
    <property type="entry name" value="CYTOCHROMEB5"/>
</dbReference>
<name>A0A0N8E9T1_9CRUS</name>
<dbReference type="EC" id="1.8.3.1" evidence="7"/>
<keyword evidence="8" id="KW-0500">Molybdenum</keyword>
<keyword evidence="10" id="KW-0479">Metal-binding</keyword>
<evidence type="ECO:0000256" key="11">
    <source>
        <dbReference type="ARBA" id="ARBA00023002"/>
    </source>
</evidence>
<dbReference type="PROSITE" id="PS50255">
    <property type="entry name" value="CYTOCHROME_B5_2"/>
    <property type="match status" value="1"/>
</dbReference>
<dbReference type="PRINTS" id="PR00407">
    <property type="entry name" value="EUMOPTERIN"/>
</dbReference>
<keyword evidence="13" id="KW-0496">Mitochondrion</keyword>
<dbReference type="SUPFAM" id="SSF55856">
    <property type="entry name" value="Cytochrome b5-like heme/steroid binding domain"/>
    <property type="match status" value="1"/>
</dbReference>
<feature type="domain" description="Cytochrome b5 heme-binding" evidence="15">
    <location>
        <begin position="107"/>
        <end position="185"/>
    </location>
</feature>
<comment type="subcellular location">
    <subcellularLocation>
        <location evidence="3">Mitochondrion intermembrane space</location>
    </subcellularLocation>
</comment>
<dbReference type="EMBL" id="GDIQ01049316">
    <property type="protein sequence ID" value="JAN45421.1"/>
    <property type="molecule type" value="Transcribed_RNA"/>
</dbReference>
<dbReference type="PROSITE" id="PS00559">
    <property type="entry name" value="MOLYBDOPTERIN_EUK"/>
    <property type="match status" value="1"/>
</dbReference>
<dbReference type="InterPro" id="IPR005066">
    <property type="entry name" value="MoCF_OxRdtse_dimer"/>
</dbReference>
<dbReference type="InterPro" id="IPR022407">
    <property type="entry name" value="OxRdtase_Mopterin_BS"/>
</dbReference>
<dbReference type="Pfam" id="PF00174">
    <property type="entry name" value="Oxidored_molyb"/>
    <property type="match status" value="1"/>
</dbReference>
<sequence length="576" mass="64462">MCSQVLINPFCKGCVIFSKSLARRPLANSSWIRTLSHGTQSSNNHDFHDKSGYENSKRLMITGFGAITLAGLYYYFKKNIPTVWAHESKENEVNTVAREPGSFVEGLPVYSSDDVAKHCNESTGVWISYKSGVYDITPFIKIHPGGNKILLGAGGSVEPFWSLYAIHQQPGTLALMEKYRIGNLTKGEEHLAMANMHDPYANEPRRHPVLVVKTKKPFNAETPSSLLVESFITPTDIFYVRHHFPVPDVDLSSGNYSLEVIGLDEKHSLNLNLDQLKTAYAPHSVTAALQCSGNRRSEMNRVKPTKGLEWGQGAIGNAVWKGARLRDVLLTAGIKDSDENENWHVQFDGLDADPTNAPYAISIPLTKAMDPRGDVILAYEMNGEPLTRDHGFPLRVVVPGTTGARWVKWLTRIEVSKNESESHWQQCDYKSFNPSTDWDKVDFSTAPAIQEMPVTSVVCEPHDGEKVKLKKDKLNLRGFAWSGGGRGIVRVDVSIDLGKTWHVAELLDPVKLSKQWAWTRWQANLPVQTTGQETEIWVRAVDSSYNTQPEGMEHLWNMRGVLAVAYHKIKVLVEEN</sequence>
<accession>A0A0N8E9T1</accession>
<evidence type="ECO:0000256" key="8">
    <source>
        <dbReference type="ARBA" id="ARBA00022505"/>
    </source>
</evidence>
<evidence type="ECO:0000256" key="12">
    <source>
        <dbReference type="ARBA" id="ARBA00023004"/>
    </source>
</evidence>
<dbReference type="GO" id="GO:0008482">
    <property type="term" value="F:sulfite oxidase activity"/>
    <property type="evidence" value="ECO:0007669"/>
    <property type="project" value="UniProtKB-EC"/>
</dbReference>
<comment type="cofactor">
    <cofactor evidence="1">
        <name>Mo-molybdopterin</name>
        <dbReference type="ChEBI" id="CHEBI:71302"/>
    </cofactor>
</comment>
<evidence type="ECO:0000256" key="1">
    <source>
        <dbReference type="ARBA" id="ARBA00001924"/>
    </source>
</evidence>
<dbReference type="SMART" id="SM01117">
    <property type="entry name" value="Cyt-b5"/>
    <property type="match status" value="1"/>
</dbReference>
<dbReference type="CDD" id="cd02111">
    <property type="entry name" value="eukary_SO_Moco"/>
    <property type="match status" value="1"/>
</dbReference>
<keyword evidence="12" id="KW-0408">Iron</keyword>
<dbReference type="Gene3D" id="3.90.420.10">
    <property type="entry name" value="Oxidoreductase, molybdopterin-binding domain"/>
    <property type="match status" value="1"/>
</dbReference>
<dbReference type="FunFam" id="2.60.40.650:FF:000002">
    <property type="entry name" value="sulfite oxidase"/>
    <property type="match status" value="1"/>
</dbReference>
<evidence type="ECO:0000256" key="14">
    <source>
        <dbReference type="ARBA" id="ARBA00070338"/>
    </source>
</evidence>
<dbReference type="InterPro" id="IPR036400">
    <property type="entry name" value="Cyt_B5-like_heme/steroid_sf"/>
</dbReference>
<dbReference type="Pfam" id="PF00173">
    <property type="entry name" value="Cyt-b5"/>
    <property type="match status" value="1"/>
</dbReference>
<evidence type="ECO:0000256" key="6">
    <source>
        <dbReference type="ARBA" id="ARBA00011738"/>
    </source>
</evidence>
<evidence type="ECO:0000313" key="16">
    <source>
        <dbReference type="EMBL" id="JAN46917.1"/>
    </source>
</evidence>
<dbReference type="Gene3D" id="3.10.120.10">
    <property type="entry name" value="Cytochrome b5-like heme/steroid binding domain"/>
    <property type="match status" value="1"/>
</dbReference>
<dbReference type="GO" id="GO:0005758">
    <property type="term" value="C:mitochondrial intermembrane space"/>
    <property type="evidence" value="ECO:0007669"/>
    <property type="project" value="UniProtKB-SubCell"/>
</dbReference>
<evidence type="ECO:0000256" key="4">
    <source>
        <dbReference type="ARBA" id="ARBA00004678"/>
    </source>
</evidence>
<dbReference type="FunFam" id="3.90.420.10:FF:000002">
    <property type="entry name" value="sulfite oxidase, mitochondrial"/>
    <property type="match status" value="1"/>
</dbReference>
<organism evidence="16">
    <name type="scientific">Daphnia magna</name>
    <dbReference type="NCBI Taxonomy" id="35525"/>
    <lineage>
        <taxon>Eukaryota</taxon>
        <taxon>Metazoa</taxon>
        <taxon>Ecdysozoa</taxon>
        <taxon>Arthropoda</taxon>
        <taxon>Crustacea</taxon>
        <taxon>Branchiopoda</taxon>
        <taxon>Diplostraca</taxon>
        <taxon>Cladocera</taxon>
        <taxon>Anomopoda</taxon>
        <taxon>Daphniidae</taxon>
        <taxon>Daphnia</taxon>
    </lineage>
</organism>
<dbReference type="EMBL" id="GDIQ01047820">
    <property type="protein sequence ID" value="JAN46917.1"/>
    <property type="molecule type" value="Transcribed_RNA"/>
</dbReference>
<evidence type="ECO:0000256" key="10">
    <source>
        <dbReference type="ARBA" id="ARBA00022723"/>
    </source>
</evidence>
<dbReference type="PANTHER" id="PTHR19372:SF7">
    <property type="entry name" value="SULFITE OXIDASE, MITOCHONDRIAL"/>
    <property type="match status" value="1"/>
</dbReference>
<evidence type="ECO:0000256" key="3">
    <source>
        <dbReference type="ARBA" id="ARBA00004569"/>
    </source>
</evidence>
<dbReference type="OrthoDB" id="10051395at2759"/>
<dbReference type="SUPFAM" id="SSF81296">
    <property type="entry name" value="E set domains"/>
    <property type="match status" value="1"/>
</dbReference>
<evidence type="ECO:0000256" key="13">
    <source>
        <dbReference type="ARBA" id="ARBA00023128"/>
    </source>
</evidence>
<dbReference type="InterPro" id="IPR001199">
    <property type="entry name" value="Cyt_B5-like_heme/steroid-bd"/>
</dbReference>
<dbReference type="GO" id="GO:0020037">
    <property type="term" value="F:heme binding"/>
    <property type="evidence" value="ECO:0007669"/>
    <property type="project" value="InterPro"/>
</dbReference>
<evidence type="ECO:0000256" key="7">
    <source>
        <dbReference type="ARBA" id="ARBA00012505"/>
    </source>
</evidence>
<keyword evidence="9" id="KW-0349">Heme</keyword>
<dbReference type="InterPro" id="IPR014756">
    <property type="entry name" value="Ig_E-set"/>
</dbReference>
<dbReference type="GO" id="GO:0030151">
    <property type="term" value="F:molybdenum ion binding"/>
    <property type="evidence" value="ECO:0007669"/>
    <property type="project" value="InterPro"/>
</dbReference>
<comment type="subunit">
    <text evidence="6">Homodimer.</text>
</comment>
<dbReference type="FunFam" id="3.10.120.10:FF:000007">
    <property type="entry name" value="Sulfite oxidase, mitochondrial"/>
    <property type="match status" value="1"/>
</dbReference>
<dbReference type="PROSITE" id="PS00191">
    <property type="entry name" value="CYTOCHROME_B5_1"/>
    <property type="match status" value="1"/>
</dbReference>